<dbReference type="EMBL" id="BJOC01000022">
    <property type="protein sequence ID" value="GED22743.1"/>
    <property type="molecule type" value="Genomic_DNA"/>
</dbReference>
<dbReference type="CDD" id="cd14659">
    <property type="entry name" value="Imelysin-like_IPPA"/>
    <property type="match status" value="1"/>
</dbReference>
<organism evidence="5 6">
    <name type="scientific">Halomonas halmophila</name>
    <dbReference type="NCBI Taxonomy" id="252"/>
    <lineage>
        <taxon>Bacteria</taxon>
        <taxon>Pseudomonadati</taxon>
        <taxon>Pseudomonadota</taxon>
        <taxon>Gammaproteobacteria</taxon>
        <taxon>Oceanospirillales</taxon>
        <taxon>Halomonadaceae</taxon>
        <taxon>Halomonas</taxon>
    </lineage>
</organism>
<evidence type="ECO:0000256" key="1">
    <source>
        <dbReference type="ARBA" id="ARBA00004196"/>
    </source>
</evidence>
<dbReference type="Gene3D" id="1.20.1420.20">
    <property type="entry name" value="M75 peptidase, HXXE motif"/>
    <property type="match status" value="1"/>
</dbReference>
<gene>
    <name evidence="5" type="ORF">HHA01_17200</name>
</gene>
<evidence type="ECO:0000256" key="3">
    <source>
        <dbReference type="SAM" id="SignalP"/>
    </source>
</evidence>
<comment type="caution">
    <text evidence="5">The sequence shown here is derived from an EMBL/GenBank/DDBJ whole genome shotgun (WGS) entry which is preliminary data.</text>
</comment>
<evidence type="ECO:0000313" key="6">
    <source>
        <dbReference type="Proteomes" id="UP000319812"/>
    </source>
</evidence>
<feature type="chain" id="PRO_5021346715" description="Imelysin-like domain-containing protein" evidence="3">
    <location>
        <begin position="28"/>
        <end position="346"/>
    </location>
</feature>
<dbReference type="InterPro" id="IPR034984">
    <property type="entry name" value="Imelysin-like_IPPA"/>
</dbReference>
<reference evidence="5 6" key="1">
    <citation type="submission" date="2019-06" db="EMBL/GenBank/DDBJ databases">
        <title>Whole genome shotgun sequence of Halomonas halmophila NBRC 15537.</title>
        <authorList>
            <person name="Hosoyama A."/>
            <person name="Uohara A."/>
            <person name="Ohji S."/>
            <person name="Ichikawa N."/>
        </authorList>
    </citation>
    <scope>NUCLEOTIDE SEQUENCE [LARGE SCALE GENOMIC DNA]</scope>
    <source>
        <strain evidence="5 6">NBRC 15537</strain>
    </source>
</reference>
<dbReference type="Pfam" id="PF09375">
    <property type="entry name" value="Peptidase_M75"/>
    <property type="match status" value="1"/>
</dbReference>
<dbReference type="InterPro" id="IPR018976">
    <property type="entry name" value="Imelysin-like"/>
</dbReference>
<proteinExistence type="predicted"/>
<feature type="domain" description="Imelysin-like" evidence="4">
    <location>
        <begin position="44"/>
        <end position="326"/>
    </location>
</feature>
<feature type="signal peptide" evidence="3">
    <location>
        <begin position="1"/>
        <end position="27"/>
    </location>
</feature>
<dbReference type="InterPro" id="IPR038352">
    <property type="entry name" value="Imelysin_sf"/>
</dbReference>
<dbReference type="AlphaFoldDB" id="A0A4Y4F0D4"/>
<accession>A0A4Y4F0D4</accession>
<comment type="subcellular location">
    <subcellularLocation>
        <location evidence="1">Cell envelope</location>
    </subcellularLocation>
</comment>
<dbReference type="GO" id="GO:0030313">
    <property type="term" value="C:cell envelope"/>
    <property type="evidence" value="ECO:0007669"/>
    <property type="project" value="UniProtKB-SubCell"/>
</dbReference>
<dbReference type="Proteomes" id="UP000319812">
    <property type="component" value="Unassembled WGS sequence"/>
</dbReference>
<sequence>MMTPRLFKQLGRLGLAALTLASASLLADDTSPQAREHWHQAIEQRYGALNDASERLEASAERFCNNASDAHRQRLTRDWMEAWQAWQAVRFVDFGPIEQNSRAWQMQFWPDRKNLVGRKMQSWLAREEAPTAEQIAEDSVASQGFPALEYLLFDDSMQGTDALAQPIACGLMSAITTHLADTAGALQRDWQRFGDHYRGTQSYTTATLHGALLALETLETKRLGEPMGLTGGSANGYLAEAWRSERSVRLIEASLRGLEDTFLPGLRTLLNARGKPELAAEFGAGLDRARQGAAEMAAGVAPALDDRDRFRALQGLYVQVGQLRHQLETIGRELGMVRGFNSSDGD</sequence>
<evidence type="ECO:0000259" key="4">
    <source>
        <dbReference type="Pfam" id="PF09375"/>
    </source>
</evidence>
<evidence type="ECO:0000313" key="5">
    <source>
        <dbReference type="EMBL" id="GED22743.1"/>
    </source>
</evidence>
<protein>
    <recommendedName>
        <fullName evidence="4">Imelysin-like domain-containing protein</fullName>
    </recommendedName>
</protein>
<name>A0A4Y4F0D4_9GAMM</name>
<keyword evidence="2 3" id="KW-0732">Signal</keyword>
<dbReference type="RefSeq" id="WP_246053856.1">
    <property type="nucleotide sequence ID" value="NZ_BJOC01000022.1"/>
</dbReference>
<keyword evidence="6" id="KW-1185">Reference proteome</keyword>
<evidence type="ECO:0000256" key="2">
    <source>
        <dbReference type="ARBA" id="ARBA00022729"/>
    </source>
</evidence>